<dbReference type="RefSeq" id="WP_096446166.1">
    <property type="nucleotide sequence ID" value="NZ_JBHSOG010000023.1"/>
</dbReference>
<dbReference type="InterPro" id="IPR002371">
    <property type="entry name" value="FlgK"/>
</dbReference>
<dbReference type="Pfam" id="PF06429">
    <property type="entry name" value="Flg_bbr_C"/>
    <property type="match status" value="1"/>
</dbReference>
<dbReference type="EMBL" id="JBHSOG010000023">
    <property type="protein sequence ID" value="MFC5768981.1"/>
    <property type="molecule type" value="Genomic_DNA"/>
</dbReference>
<evidence type="ECO:0000256" key="1">
    <source>
        <dbReference type="ARBA" id="ARBA00004365"/>
    </source>
</evidence>
<evidence type="ECO:0000256" key="3">
    <source>
        <dbReference type="ARBA" id="ARBA00009677"/>
    </source>
</evidence>
<dbReference type="SUPFAM" id="SSF64518">
    <property type="entry name" value="Phase 1 flagellin"/>
    <property type="match status" value="1"/>
</dbReference>
<dbReference type="Pfam" id="PF22638">
    <property type="entry name" value="FlgK_D1"/>
    <property type="match status" value="1"/>
</dbReference>
<dbReference type="Pfam" id="PF00460">
    <property type="entry name" value="Flg_bb_rod"/>
    <property type="match status" value="1"/>
</dbReference>
<dbReference type="PANTHER" id="PTHR30033:SF1">
    <property type="entry name" value="FLAGELLAR HOOK-ASSOCIATED PROTEIN 1"/>
    <property type="match status" value="1"/>
</dbReference>
<dbReference type="InterPro" id="IPR053927">
    <property type="entry name" value="FlgK_helical"/>
</dbReference>
<name>A0ABW1AP87_9RHOO</name>
<evidence type="ECO:0000259" key="9">
    <source>
        <dbReference type="Pfam" id="PF22638"/>
    </source>
</evidence>
<evidence type="ECO:0000256" key="6">
    <source>
        <dbReference type="ARBA" id="ARBA00023143"/>
    </source>
</evidence>
<reference evidence="11" key="1">
    <citation type="journal article" date="2019" name="Int. J. Syst. Evol. Microbiol.">
        <title>The Global Catalogue of Microorganisms (GCM) 10K type strain sequencing project: providing services to taxonomists for standard genome sequencing and annotation.</title>
        <authorList>
            <consortium name="The Broad Institute Genomics Platform"/>
            <consortium name="The Broad Institute Genome Sequencing Center for Infectious Disease"/>
            <person name="Wu L."/>
            <person name="Ma J."/>
        </authorList>
    </citation>
    <scope>NUCLEOTIDE SEQUENCE [LARGE SCALE GENOMIC DNA]</scope>
    <source>
        <strain evidence="11">SHR3</strain>
    </source>
</reference>
<evidence type="ECO:0000259" key="8">
    <source>
        <dbReference type="Pfam" id="PF06429"/>
    </source>
</evidence>
<evidence type="ECO:0000256" key="4">
    <source>
        <dbReference type="ARBA" id="ARBA00016244"/>
    </source>
</evidence>
<evidence type="ECO:0000313" key="10">
    <source>
        <dbReference type="EMBL" id="MFC5768981.1"/>
    </source>
</evidence>
<dbReference type="Proteomes" id="UP001595974">
    <property type="component" value="Unassembled WGS sequence"/>
</dbReference>
<organism evidence="10 11">
    <name type="scientific">Thauera sinica</name>
    <dbReference type="NCBI Taxonomy" id="2665146"/>
    <lineage>
        <taxon>Bacteria</taxon>
        <taxon>Pseudomonadati</taxon>
        <taxon>Pseudomonadota</taxon>
        <taxon>Betaproteobacteria</taxon>
        <taxon>Rhodocyclales</taxon>
        <taxon>Zoogloeaceae</taxon>
        <taxon>Thauera</taxon>
    </lineage>
</organism>
<feature type="domain" description="Flagellar basal-body/hook protein C-terminal" evidence="8">
    <location>
        <begin position="607"/>
        <end position="644"/>
    </location>
</feature>
<feature type="domain" description="Flagellar hook-associated protein FlgK helical" evidence="9">
    <location>
        <begin position="93"/>
        <end position="328"/>
    </location>
</feature>
<evidence type="ECO:0000259" key="7">
    <source>
        <dbReference type="Pfam" id="PF00460"/>
    </source>
</evidence>
<dbReference type="NCBIfam" id="TIGR02492">
    <property type="entry name" value="flgK_ends"/>
    <property type="match status" value="1"/>
</dbReference>
<keyword evidence="5" id="KW-0964">Secreted</keyword>
<protein>
    <recommendedName>
        <fullName evidence="4">Flagellar hook-associated protein 1</fullName>
    </recommendedName>
</protein>
<dbReference type="PANTHER" id="PTHR30033">
    <property type="entry name" value="FLAGELLAR HOOK-ASSOCIATED PROTEIN 1"/>
    <property type="match status" value="1"/>
</dbReference>
<feature type="domain" description="Flagellar basal body rod protein N-terminal" evidence="7">
    <location>
        <begin position="5"/>
        <end position="34"/>
    </location>
</feature>
<evidence type="ECO:0000256" key="5">
    <source>
        <dbReference type="ARBA" id="ARBA00022525"/>
    </source>
</evidence>
<evidence type="ECO:0000256" key="2">
    <source>
        <dbReference type="ARBA" id="ARBA00004613"/>
    </source>
</evidence>
<keyword evidence="10" id="KW-0282">Flagellum</keyword>
<keyword evidence="10" id="KW-0966">Cell projection</keyword>
<dbReference type="PRINTS" id="PR01005">
    <property type="entry name" value="FLGHOOKAP1"/>
</dbReference>
<accession>A0ABW1AP87</accession>
<evidence type="ECO:0000313" key="11">
    <source>
        <dbReference type="Proteomes" id="UP001595974"/>
    </source>
</evidence>
<keyword evidence="10" id="KW-0969">Cilium</keyword>
<comment type="subcellular location">
    <subcellularLocation>
        <location evidence="1">Bacterial flagellum</location>
    </subcellularLocation>
    <subcellularLocation>
        <location evidence="2">Secreted</location>
    </subcellularLocation>
</comment>
<comment type="similarity">
    <text evidence="3">Belongs to the flagella basal body rod proteins family.</text>
</comment>
<comment type="caution">
    <text evidence="10">The sequence shown here is derived from an EMBL/GenBank/DDBJ whole genome shotgun (WGS) entry which is preliminary data.</text>
</comment>
<keyword evidence="11" id="KW-1185">Reference proteome</keyword>
<dbReference type="InterPro" id="IPR001444">
    <property type="entry name" value="Flag_bb_rod_N"/>
</dbReference>
<dbReference type="InterPro" id="IPR010930">
    <property type="entry name" value="Flg_bb/hook_C_dom"/>
</dbReference>
<sequence length="648" mass="66914">MSSLLNIGLTGLYAAQAQLSTTSHNVANASTPGYHRQTVQQSTSTPLLRGGSFFGQGTAVDSVQRTYNQYLENQVMLSDNRRAEYAAYSMQVNQIDNLLADPSVGLSPALSEFFAAMQNVSANPTNIASRQALLSTGEALVARFQALDSRLSEIRQGVDADIEATVTSINSYAREIADLNQRIMDSRARSGGTAANDLLDLRDQAVAQLNQLVRVSTVPQDDGTISVFIGSGQRLVLGDDAARLGTAPGAGENGGLGITLIARDGTASPLSETLLTGGSIGGTLAFRREALDTVQRDLGLIATTLATAFNTQHKLGVDLDGMLGTDFFKPAAVSVESSAATIEIDPGAIGELTASSYSLAISGTTYTLTNLTTGASRTLGEGETFEGLKLTSALGADGTYLVEPTRYAAGRLAMGIADPRKVAAAGPVAVAAAGTNGGTARVGDIRVASTEGMVSGASTTPDFTAVGLSWSGGTLSVPAGYVLASGNPPVADNAYDPATEGNGKTFTLTAPEGYSLTFSLAGTPADGDSFTFGPNTGGIADNRNAVLLGSLQTDKLMFDAGGRPTATLNNAYAQLVSKVGNKAREMQAGEKAQDALLAQAEAARDSVSGVNLDEEAANLLRFQQAYQASARVMAVAQTLFDEMLAIGR</sequence>
<proteinExistence type="inferred from homology"/>
<keyword evidence="6" id="KW-0975">Bacterial flagellum</keyword>
<gene>
    <name evidence="10" type="primary">flgK</name>
    <name evidence="10" type="ORF">ACFPTN_06315</name>
</gene>